<sequence>MSDRSVSTTISMPAPNPPDHGHSLVTVHRSKDKPTWTDISPTSSSRGENRRVTIPIGLFMNLGEGEFTTVTYLIMIQDNDVNKYAARSTWSNFRLYETARDPFLMNVFGNDITIPNVQNHLAYTNQRFDQDSRQQILSIADSGRSITATGNNWKYLDIAADDVFNVTKTTVLKYEFDLSSPIGEQHAICMLNKDYCVLCVLLCWGRGVLPLFGKYFTEVAKPRSHPLTFCSPRQNFIGIFVVFALGADDVFVAVDKWKNARNELPSGTTEQVAALALPDAAYSMLLTSLTTAVAFFGTAICPVGPIVCFAVFVGLLITLDYLMNILLVFPALCLYDKWKIRGFKNMCVSFNWCCGKKDDTSKASYEIAQRRSAEDASGTTLTTLQAENNERKELLDVEHKAFIHRMLDGYYNVLHKYRWVVLLVCVAGMCACIVVAAQLSLPTSSVVALLPPSNEYERHRLWSQNLLSTELAKGNGGVASIAFGLTAADTGDHLNPDSFTTLVLDDSFNPSSEEAQKFLLGFCDRLFANDFASPPKNDYECPINRFDEWLKGQSSSESPSDEYVQNCTGASSVPVPSEVFNPCIIGWSKLVGESFVLSNEGRVKILEVRSRTTVVYDSPFSELEEEWNKYENWLQQERESAPSGVQKPFHSDIAFYWFDTNRQMLRTAYGAAGIALICAAVVLFVSSKSFILTLFAGISIVYVLVAATACLVGLGWELGFLESILFAILIGISCDFVIHFGHAYTMYSGTVNRHYRSNFALTHMGPSILAAALTTFAAAVVMVFTEITFFRKFAVMLFMTILHSTLGCFVVFIVLCDCFGPSQPKMGYYTMRSKLCGSM</sequence>
<feature type="region of interest" description="Disordered" evidence="7">
    <location>
        <begin position="1"/>
        <end position="48"/>
    </location>
</feature>
<feature type="transmembrane region" description="Helical" evidence="8">
    <location>
        <begin position="692"/>
        <end position="718"/>
    </location>
</feature>
<evidence type="ECO:0000313" key="11">
    <source>
        <dbReference type="Proteomes" id="UP000266841"/>
    </source>
</evidence>
<feature type="transmembrane region" description="Helical" evidence="8">
    <location>
        <begin position="419"/>
        <end position="441"/>
    </location>
</feature>
<feature type="compositionally biased region" description="Polar residues" evidence="7">
    <location>
        <begin position="37"/>
        <end position="46"/>
    </location>
</feature>
<dbReference type="InterPro" id="IPR052081">
    <property type="entry name" value="Dispatched_Hh_regulator"/>
</dbReference>
<evidence type="ECO:0000256" key="7">
    <source>
        <dbReference type="SAM" id="MobiDB-lite"/>
    </source>
</evidence>
<evidence type="ECO:0000256" key="8">
    <source>
        <dbReference type="SAM" id="Phobius"/>
    </source>
</evidence>
<comment type="caution">
    <text evidence="10">The sequence shown here is derived from an EMBL/GenBank/DDBJ whole genome shotgun (WGS) entry which is preliminary data.</text>
</comment>
<dbReference type="OrthoDB" id="193905at2759"/>
<evidence type="ECO:0000256" key="1">
    <source>
        <dbReference type="ARBA" id="ARBA00004141"/>
    </source>
</evidence>
<dbReference type="Gene3D" id="1.20.1640.10">
    <property type="entry name" value="Multidrug efflux transporter AcrB transmembrane domain"/>
    <property type="match status" value="2"/>
</dbReference>
<evidence type="ECO:0000256" key="2">
    <source>
        <dbReference type="ARBA" id="ARBA00022692"/>
    </source>
</evidence>
<dbReference type="EMBL" id="AGNL01004248">
    <property type="protein sequence ID" value="EJK73735.1"/>
    <property type="molecule type" value="Genomic_DNA"/>
</dbReference>
<evidence type="ECO:0000259" key="9">
    <source>
        <dbReference type="PROSITE" id="PS50156"/>
    </source>
</evidence>
<evidence type="ECO:0000256" key="4">
    <source>
        <dbReference type="ARBA" id="ARBA00023136"/>
    </source>
</evidence>
<dbReference type="Pfam" id="PF02460">
    <property type="entry name" value="Patched"/>
    <property type="match status" value="1"/>
</dbReference>
<name>K0T852_THAOC</name>
<feature type="transmembrane region" description="Helical" evidence="8">
    <location>
        <begin position="724"/>
        <end position="747"/>
    </location>
</feature>
<feature type="transmembrane region" description="Helical" evidence="8">
    <location>
        <begin position="195"/>
        <end position="216"/>
    </location>
</feature>
<comment type="subcellular location">
    <subcellularLocation>
        <location evidence="1">Membrane</location>
        <topology evidence="1">Multi-pass membrane protein</topology>
    </subcellularLocation>
</comment>
<dbReference type="AlphaFoldDB" id="K0T852"/>
<keyword evidence="2 8" id="KW-0812">Transmembrane</keyword>
<reference evidence="10 11" key="1">
    <citation type="journal article" date="2012" name="Genome Biol.">
        <title>Genome and low-iron response of an oceanic diatom adapted to chronic iron limitation.</title>
        <authorList>
            <person name="Lommer M."/>
            <person name="Specht M."/>
            <person name="Roy A.S."/>
            <person name="Kraemer L."/>
            <person name="Andreson R."/>
            <person name="Gutowska M.A."/>
            <person name="Wolf J."/>
            <person name="Bergner S.V."/>
            <person name="Schilhabel M.B."/>
            <person name="Klostermeier U.C."/>
            <person name="Beiko R.G."/>
            <person name="Rosenstiel P."/>
            <person name="Hippler M."/>
            <person name="Laroche J."/>
        </authorList>
    </citation>
    <scope>NUCLEOTIDE SEQUENCE [LARGE SCALE GENOMIC DNA]</scope>
    <source>
        <strain evidence="10 11">CCMP1005</strain>
    </source>
</reference>
<feature type="compositionally biased region" description="Polar residues" evidence="7">
    <location>
        <begin position="1"/>
        <end position="11"/>
    </location>
</feature>
<gene>
    <name evidence="10" type="ORF">THAOC_04622</name>
</gene>
<feature type="transmembrane region" description="Helical" evidence="8">
    <location>
        <begin position="668"/>
        <end position="685"/>
    </location>
</feature>
<organism evidence="10 11">
    <name type="scientific">Thalassiosira oceanica</name>
    <name type="common">Marine diatom</name>
    <dbReference type="NCBI Taxonomy" id="159749"/>
    <lineage>
        <taxon>Eukaryota</taxon>
        <taxon>Sar</taxon>
        <taxon>Stramenopiles</taxon>
        <taxon>Ochrophyta</taxon>
        <taxon>Bacillariophyta</taxon>
        <taxon>Coscinodiscophyceae</taxon>
        <taxon>Thalassiosirophycidae</taxon>
        <taxon>Thalassiosirales</taxon>
        <taxon>Thalassiosiraceae</taxon>
        <taxon>Thalassiosira</taxon>
    </lineage>
</organism>
<dbReference type="PROSITE" id="PS50156">
    <property type="entry name" value="SSD"/>
    <property type="match status" value="1"/>
</dbReference>
<accession>K0T852</accession>
<dbReference type="GO" id="GO:0016020">
    <property type="term" value="C:membrane"/>
    <property type="evidence" value="ECO:0007669"/>
    <property type="project" value="UniProtKB-SubCell"/>
</dbReference>
<dbReference type="PANTHER" id="PTHR45951:SF3">
    <property type="entry name" value="PROTEIN DISPATCHED"/>
    <property type="match status" value="1"/>
</dbReference>
<feature type="transmembrane region" description="Helical" evidence="8">
    <location>
        <begin position="275"/>
        <end position="297"/>
    </location>
</feature>
<feature type="transmembrane region" description="Helical" evidence="8">
    <location>
        <begin position="303"/>
        <end position="335"/>
    </location>
</feature>
<feature type="transmembrane region" description="Helical" evidence="8">
    <location>
        <begin position="793"/>
        <end position="816"/>
    </location>
</feature>
<dbReference type="GO" id="GO:0007224">
    <property type="term" value="P:smoothened signaling pathway"/>
    <property type="evidence" value="ECO:0007669"/>
    <property type="project" value="TreeGrafter"/>
</dbReference>
<evidence type="ECO:0000256" key="3">
    <source>
        <dbReference type="ARBA" id="ARBA00022989"/>
    </source>
</evidence>
<comment type="similarity">
    <text evidence="6">Belongs to the dispatched family.</text>
</comment>
<evidence type="ECO:0000256" key="6">
    <source>
        <dbReference type="ARBA" id="ARBA00038046"/>
    </source>
</evidence>
<keyword evidence="11" id="KW-1185">Reference proteome</keyword>
<evidence type="ECO:0000256" key="5">
    <source>
        <dbReference type="ARBA" id="ARBA00023180"/>
    </source>
</evidence>
<dbReference type="SUPFAM" id="SSF82866">
    <property type="entry name" value="Multidrug efflux transporter AcrB transmembrane domain"/>
    <property type="match status" value="2"/>
</dbReference>
<feature type="transmembrane region" description="Helical" evidence="8">
    <location>
        <begin position="768"/>
        <end position="787"/>
    </location>
</feature>
<keyword evidence="5" id="KW-0325">Glycoprotein</keyword>
<dbReference type="PANTHER" id="PTHR45951">
    <property type="entry name" value="PROTEIN DISPATCHED-RELATED"/>
    <property type="match status" value="1"/>
</dbReference>
<evidence type="ECO:0000313" key="10">
    <source>
        <dbReference type="EMBL" id="EJK73735.1"/>
    </source>
</evidence>
<dbReference type="eggNOG" id="KOG3664">
    <property type="taxonomic scope" value="Eukaryota"/>
</dbReference>
<dbReference type="InterPro" id="IPR000731">
    <property type="entry name" value="SSD"/>
</dbReference>
<keyword evidence="3 8" id="KW-1133">Transmembrane helix</keyword>
<dbReference type="GO" id="GO:0022857">
    <property type="term" value="F:transmembrane transporter activity"/>
    <property type="evidence" value="ECO:0007669"/>
    <property type="project" value="TreeGrafter"/>
</dbReference>
<feature type="transmembrane region" description="Helical" evidence="8">
    <location>
        <begin position="236"/>
        <end position="254"/>
    </location>
</feature>
<dbReference type="Proteomes" id="UP000266841">
    <property type="component" value="Unassembled WGS sequence"/>
</dbReference>
<keyword evidence="4 8" id="KW-0472">Membrane</keyword>
<dbReference type="InterPro" id="IPR003392">
    <property type="entry name" value="PTHD_SSD"/>
</dbReference>
<protein>
    <recommendedName>
        <fullName evidence="9">SSD domain-containing protein</fullName>
    </recommendedName>
</protein>
<feature type="domain" description="SSD" evidence="9">
    <location>
        <begin position="207"/>
        <end position="334"/>
    </location>
</feature>
<proteinExistence type="inferred from homology"/>